<dbReference type="InterPro" id="IPR016181">
    <property type="entry name" value="Acyl_CoA_acyltransferase"/>
</dbReference>
<evidence type="ECO:0000256" key="1">
    <source>
        <dbReference type="ARBA" id="ARBA00022679"/>
    </source>
</evidence>
<dbReference type="InterPro" id="IPR000182">
    <property type="entry name" value="GNAT_dom"/>
</dbReference>
<keyword evidence="2" id="KW-0012">Acyltransferase</keyword>
<dbReference type="CDD" id="cd04301">
    <property type="entry name" value="NAT_SF"/>
    <property type="match status" value="1"/>
</dbReference>
<comment type="caution">
    <text evidence="4">The sequence shown here is derived from an EMBL/GenBank/DDBJ whole genome shotgun (WGS) entry which is preliminary data.</text>
</comment>
<gene>
    <name evidence="4" type="ORF">Xvie_00304</name>
</gene>
<feature type="domain" description="N-acetyltransferase" evidence="3">
    <location>
        <begin position="13"/>
        <end position="152"/>
    </location>
</feature>
<sequence>MNDKELFVSIGFISQEDYTQWLPHWLSYQEFYQAELTEETTLKTWDRFLAENEPVFCAIAKYGDRVVGFVHYLYHLSTWAEKDYCYLEDLFVADDIRGQHIGKQLIEFVHQEAKKYGCKRLYWHTQETNLRAQKLYNWIAEKSGMIEYRMPL</sequence>
<proteinExistence type="predicted"/>
<dbReference type="SUPFAM" id="SSF55729">
    <property type="entry name" value="Acyl-CoA N-acyltransferases (Nat)"/>
    <property type="match status" value="1"/>
</dbReference>
<dbReference type="PROSITE" id="PS51186">
    <property type="entry name" value="GNAT"/>
    <property type="match status" value="1"/>
</dbReference>
<dbReference type="EMBL" id="MUBJ01000001">
    <property type="protein sequence ID" value="OTA18477.1"/>
    <property type="molecule type" value="Genomic_DNA"/>
</dbReference>
<evidence type="ECO:0000313" key="4">
    <source>
        <dbReference type="EMBL" id="OTA18477.1"/>
    </source>
</evidence>
<dbReference type="AlphaFoldDB" id="A0A1Y2SIM7"/>
<name>A0A1Y2SIM7_9GAMM</name>
<reference evidence="4 5" key="1">
    <citation type="submission" date="2016-10" db="EMBL/GenBank/DDBJ databases">
        <title>Systematic genetic and metabolomic analysis of Xenorhabdus and Photorhabdus spp., highlights the requirements for a dual symbiotic and pathogenic life style.</title>
        <authorList>
            <person name="Tobias N.J."/>
            <person name="Wolff H."/>
            <person name="Djahanschiri B."/>
            <person name="Pidot S.J."/>
            <person name="Stinear T.P."/>
            <person name="Ebersberger I."/>
            <person name="Bode H.B."/>
        </authorList>
    </citation>
    <scope>NUCLEOTIDE SEQUENCE [LARGE SCALE GENOMIC DNA]</scope>
    <source>
        <strain evidence="4 5">DSM 22392</strain>
    </source>
</reference>
<dbReference type="Proteomes" id="UP000194350">
    <property type="component" value="Unassembled WGS sequence"/>
</dbReference>
<organism evidence="4 5">
    <name type="scientific">Xenorhabdus vietnamensis</name>
    <dbReference type="NCBI Taxonomy" id="351656"/>
    <lineage>
        <taxon>Bacteria</taxon>
        <taxon>Pseudomonadati</taxon>
        <taxon>Pseudomonadota</taxon>
        <taxon>Gammaproteobacteria</taxon>
        <taxon>Enterobacterales</taxon>
        <taxon>Morganellaceae</taxon>
        <taxon>Xenorhabdus</taxon>
    </lineage>
</organism>
<dbReference type="Gene3D" id="3.40.630.30">
    <property type="match status" value="1"/>
</dbReference>
<dbReference type="Pfam" id="PF00583">
    <property type="entry name" value="Acetyltransf_1"/>
    <property type="match status" value="1"/>
</dbReference>
<dbReference type="RefSeq" id="WP_086107629.1">
    <property type="nucleotide sequence ID" value="NZ_CAWNGD010000001.1"/>
</dbReference>
<evidence type="ECO:0000313" key="5">
    <source>
        <dbReference type="Proteomes" id="UP000194350"/>
    </source>
</evidence>
<accession>A0A1Y2SIM7</accession>
<dbReference type="PANTHER" id="PTHR10545">
    <property type="entry name" value="DIAMINE N-ACETYLTRANSFERASE"/>
    <property type="match status" value="1"/>
</dbReference>
<dbReference type="PANTHER" id="PTHR10545:SF42">
    <property type="entry name" value="ACETYLTRANSFERASE"/>
    <property type="match status" value="1"/>
</dbReference>
<keyword evidence="1 4" id="KW-0808">Transferase</keyword>
<evidence type="ECO:0000259" key="3">
    <source>
        <dbReference type="PROSITE" id="PS51186"/>
    </source>
</evidence>
<protein>
    <submittedName>
        <fullName evidence="4">Streptothricine-acetyl-transferase</fullName>
    </submittedName>
</protein>
<dbReference type="GO" id="GO:0008080">
    <property type="term" value="F:N-acetyltransferase activity"/>
    <property type="evidence" value="ECO:0007669"/>
    <property type="project" value="TreeGrafter"/>
</dbReference>
<dbReference type="OrthoDB" id="9805924at2"/>
<keyword evidence="5" id="KW-1185">Reference proteome</keyword>
<dbReference type="STRING" id="351656.Xvie_00304"/>
<evidence type="ECO:0000256" key="2">
    <source>
        <dbReference type="ARBA" id="ARBA00023315"/>
    </source>
</evidence>
<dbReference type="InterPro" id="IPR051016">
    <property type="entry name" value="Diverse_Substrate_AcTransf"/>
</dbReference>